<name>A0ABR9CZI5_9GAMM</name>
<organism evidence="8 9">
    <name type="scientific">Methylomonas albis</name>
    <dbReference type="NCBI Taxonomy" id="1854563"/>
    <lineage>
        <taxon>Bacteria</taxon>
        <taxon>Pseudomonadati</taxon>
        <taxon>Pseudomonadota</taxon>
        <taxon>Gammaproteobacteria</taxon>
        <taxon>Methylococcales</taxon>
        <taxon>Methylococcaceae</taxon>
        <taxon>Methylomonas</taxon>
    </lineage>
</organism>
<feature type="domain" description="Rieske" evidence="7">
    <location>
        <begin position="5"/>
        <end position="106"/>
    </location>
</feature>
<dbReference type="Proteomes" id="UP000652176">
    <property type="component" value="Unassembled WGS sequence"/>
</dbReference>
<dbReference type="CDD" id="cd03529">
    <property type="entry name" value="Rieske_NirD"/>
    <property type="match status" value="1"/>
</dbReference>
<dbReference type="InterPro" id="IPR017881">
    <property type="entry name" value="NirD"/>
</dbReference>
<dbReference type="PROSITE" id="PS51300">
    <property type="entry name" value="NIRD"/>
    <property type="match status" value="1"/>
</dbReference>
<comment type="caution">
    <text evidence="8">The sequence shown here is derived from an EMBL/GenBank/DDBJ whole genome shotgun (WGS) entry which is preliminary data.</text>
</comment>
<reference evidence="8 9" key="1">
    <citation type="submission" date="2020-09" db="EMBL/GenBank/DDBJ databases">
        <title>Methylomonas albis sp. nov. and Methylomonas fluvii sp. nov.: Two cold-adapted methanotrophs from the River Elbe and an amended description of Methylovulum psychrotolerans strain Eb1.</title>
        <authorList>
            <person name="Bussmann I.K."/>
            <person name="Klings K.-W."/>
            <person name="Warnstedt J."/>
            <person name="Hoppert M."/>
            <person name="Saborowski A."/>
            <person name="Horn F."/>
            <person name="Liebner S."/>
        </authorList>
    </citation>
    <scope>NUCLEOTIDE SEQUENCE [LARGE SCALE GENOMIC DNA]</scope>
    <source>
        <strain evidence="8 9">EbA</strain>
    </source>
</reference>
<dbReference type="PANTHER" id="PTHR40562">
    <property type="match status" value="1"/>
</dbReference>
<keyword evidence="2" id="KW-0479">Metal-binding</keyword>
<accession>A0ABR9CZI5</accession>
<dbReference type="EMBL" id="JACXSS010000001">
    <property type="protein sequence ID" value="MBD9356298.1"/>
    <property type="molecule type" value="Genomic_DNA"/>
</dbReference>
<dbReference type="Pfam" id="PF13806">
    <property type="entry name" value="Rieske_2"/>
    <property type="match status" value="1"/>
</dbReference>
<keyword evidence="3" id="KW-0560">Oxidoreductase</keyword>
<dbReference type="SUPFAM" id="SSF50022">
    <property type="entry name" value="ISP domain"/>
    <property type="match status" value="1"/>
</dbReference>
<evidence type="ECO:0000313" key="9">
    <source>
        <dbReference type="Proteomes" id="UP000652176"/>
    </source>
</evidence>
<keyword evidence="1" id="KW-0001">2Fe-2S</keyword>
<evidence type="ECO:0000256" key="6">
    <source>
        <dbReference type="ARBA" id="ARBA00023063"/>
    </source>
</evidence>
<evidence type="ECO:0000259" key="7">
    <source>
        <dbReference type="PROSITE" id="PS51296"/>
    </source>
</evidence>
<dbReference type="PANTHER" id="PTHR40562:SF1">
    <property type="entry name" value="NITRITE REDUCTASE (NADH) SMALL SUBUNIT"/>
    <property type="match status" value="1"/>
</dbReference>
<sequence length="123" mass="13130">MSTWIDVCGIADLPADSGVCALVKGKQVAIFYLRRTGQVYAIGNFDPFSEANVLSRGMVGDIGGEPMVTSPMYKQHFSLVSGICFEDAEVSVPAYPVRLENGRVSVLEASPSVQQKSPSLAVC</sequence>
<evidence type="ECO:0000256" key="3">
    <source>
        <dbReference type="ARBA" id="ARBA00023002"/>
    </source>
</evidence>
<keyword evidence="4" id="KW-0408">Iron</keyword>
<evidence type="ECO:0000256" key="4">
    <source>
        <dbReference type="ARBA" id="ARBA00023004"/>
    </source>
</evidence>
<evidence type="ECO:0000313" key="8">
    <source>
        <dbReference type="EMBL" id="MBD9356298.1"/>
    </source>
</evidence>
<gene>
    <name evidence="8" type="primary">nirD</name>
    <name evidence="8" type="ORF">IE877_10420</name>
</gene>
<dbReference type="NCBIfam" id="TIGR02378">
    <property type="entry name" value="nirD_assim_sml"/>
    <property type="match status" value="1"/>
</dbReference>
<keyword evidence="6" id="KW-0534">Nitrate assimilation</keyword>
<dbReference type="RefSeq" id="WP_192374664.1">
    <property type="nucleotide sequence ID" value="NZ_CAJHIV010000001.1"/>
</dbReference>
<dbReference type="PROSITE" id="PS51296">
    <property type="entry name" value="RIESKE"/>
    <property type="match status" value="1"/>
</dbReference>
<dbReference type="InterPro" id="IPR012748">
    <property type="entry name" value="Rieske-like_NirD"/>
</dbReference>
<dbReference type="InterPro" id="IPR036922">
    <property type="entry name" value="Rieske_2Fe-2S_sf"/>
</dbReference>
<evidence type="ECO:0000256" key="2">
    <source>
        <dbReference type="ARBA" id="ARBA00022723"/>
    </source>
</evidence>
<dbReference type="InterPro" id="IPR017941">
    <property type="entry name" value="Rieske_2Fe-2S"/>
</dbReference>
<proteinExistence type="predicted"/>
<dbReference type="Gene3D" id="2.102.10.10">
    <property type="entry name" value="Rieske [2Fe-2S] iron-sulphur domain"/>
    <property type="match status" value="1"/>
</dbReference>
<protein>
    <submittedName>
        <fullName evidence="8">Nitrite reductase small subunit NirD</fullName>
    </submittedName>
</protein>
<evidence type="ECO:0000256" key="5">
    <source>
        <dbReference type="ARBA" id="ARBA00023014"/>
    </source>
</evidence>
<evidence type="ECO:0000256" key="1">
    <source>
        <dbReference type="ARBA" id="ARBA00022714"/>
    </source>
</evidence>
<keyword evidence="5" id="KW-0411">Iron-sulfur</keyword>
<keyword evidence="9" id="KW-1185">Reference proteome</keyword>